<evidence type="ECO:0000313" key="1">
    <source>
        <dbReference type="EMBL" id="KAF7335767.1"/>
    </source>
</evidence>
<accession>A0A8H6X7X1</accession>
<gene>
    <name evidence="1" type="ORF">MVEN_02232500</name>
</gene>
<evidence type="ECO:0008006" key="3">
    <source>
        <dbReference type="Google" id="ProtNLM"/>
    </source>
</evidence>
<protein>
    <recommendedName>
        <fullName evidence="3">F-box domain-containing protein</fullName>
    </recommendedName>
</protein>
<dbReference type="OrthoDB" id="3055007at2759"/>
<dbReference type="AlphaFoldDB" id="A0A8H6X7X1"/>
<dbReference type="Gene3D" id="3.80.10.10">
    <property type="entry name" value="Ribonuclease Inhibitor"/>
    <property type="match status" value="1"/>
</dbReference>
<dbReference type="EMBL" id="JACAZI010000024">
    <property type="protein sequence ID" value="KAF7335767.1"/>
    <property type="molecule type" value="Genomic_DNA"/>
</dbReference>
<keyword evidence="2" id="KW-1185">Reference proteome</keyword>
<name>A0A8H6X7X1_9AGAR</name>
<dbReference type="InterPro" id="IPR032675">
    <property type="entry name" value="LRR_dom_sf"/>
</dbReference>
<evidence type="ECO:0000313" key="2">
    <source>
        <dbReference type="Proteomes" id="UP000620124"/>
    </source>
</evidence>
<dbReference type="Proteomes" id="UP000620124">
    <property type="component" value="Unassembled WGS sequence"/>
</dbReference>
<comment type="caution">
    <text evidence="1">The sequence shown here is derived from an EMBL/GenBank/DDBJ whole genome shotgun (WGS) entry which is preliminary data.</text>
</comment>
<organism evidence="1 2">
    <name type="scientific">Mycena venus</name>
    <dbReference type="NCBI Taxonomy" id="2733690"/>
    <lineage>
        <taxon>Eukaryota</taxon>
        <taxon>Fungi</taxon>
        <taxon>Dikarya</taxon>
        <taxon>Basidiomycota</taxon>
        <taxon>Agaricomycotina</taxon>
        <taxon>Agaricomycetes</taxon>
        <taxon>Agaricomycetidae</taxon>
        <taxon>Agaricales</taxon>
        <taxon>Marasmiineae</taxon>
        <taxon>Mycenaceae</taxon>
        <taxon>Mycena</taxon>
    </lineage>
</organism>
<reference evidence="1" key="1">
    <citation type="submission" date="2020-05" db="EMBL/GenBank/DDBJ databases">
        <title>Mycena genomes resolve the evolution of fungal bioluminescence.</title>
        <authorList>
            <person name="Tsai I.J."/>
        </authorList>
    </citation>
    <scope>NUCLEOTIDE SEQUENCE</scope>
    <source>
        <strain evidence="1">CCC161011</strain>
    </source>
</reference>
<sequence length="215" mass="24220">MACSETTLESFTLENRAHSFPPAAMRANYMIIGRCLHILTCFGNVKTRSISSPVGLDLDDDLTLARLAAAWPRMESLALETSLMNLPSGMTLQDLHALAVQCPQLYSLDMEFNPSPAPSLIGHACMSQYRMRYLDVGGSPITRESRPPSIARFLSSLFPNLARISTPRENEDNEDPEEIDQHQEAIARHLLWKQVQDEIPEFVAARREEHNWARV</sequence>
<proteinExistence type="predicted"/>